<dbReference type="AlphaFoldDB" id="A0A8H8DLX2"/>
<protein>
    <submittedName>
        <fullName evidence="2">Uncharacterized protein</fullName>
    </submittedName>
</protein>
<evidence type="ECO:0000256" key="1">
    <source>
        <dbReference type="SAM" id="MobiDB-lite"/>
    </source>
</evidence>
<name>A0A8H8DLX2_9FUNG</name>
<comment type="caution">
    <text evidence="2">The sequence shown here is derived from an EMBL/GenBank/DDBJ whole genome shotgun (WGS) entry which is preliminary data.</text>
</comment>
<dbReference type="EMBL" id="JAEFCI010001076">
    <property type="protein sequence ID" value="KAG5463145.1"/>
    <property type="molecule type" value="Genomic_DNA"/>
</dbReference>
<sequence length="276" mass="29303">MDDGGYALPYANEYLTALADHLLPSRSLLWVRARPAGASFPPFPASDGESVAPSDTPPYARGSPLTASAPRVGPHGPLKDGAEFGSAHPRRPTLTPPPCHLRTRLTFLALIPARQHSDLFPISRSCSGGRRIGSSATWCSLSTRQLTILRLPVCPPSFLLTFSTEPSGNSAVYTVLFYSPGDLVYRILDFLFPVIDLILIPADAASRTFASTVAGVDFVRHSQRTKGSTLAALLAGTLAGCGGGIVAGKRSTPPAGIWRAAFLCLQPNPLSQRQTL</sequence>
<organism evidence="2 3">
    <name type="scientific">Olpidium bornovanus</name>
    <dbReference type="NCBI Taxonomy" id="278681"/>
    <lineage>
        <taxon>Eukaryota</taxon>
        <taxon>Fungi</taxon>
        <taxon>Fungi incertae sedis</taxon>
        <taxon>Olpidiomycota</taxon>
        <taxon>Olpidiomycotina</taxon>
        <taxon>Olpidiomycetes</taxon>
        <taxon>Olpidiales</taxon>
        <taxon>Olpidiaceae</taxon>
        <taxon>Olpidium</taxon>
    </lineage>
</organism>
<gene>
    <name evidence="2" type="ORF">BJ554DRAFT_1503</name>
</gene>
<reference evidence="2 3" key="1">
    <citation type="journal article" name="Sci. Rep.">
        <title>Genome-scale phylogenetic analyses confirm Olpidium as the closest living zoosporic fungus to the non-flagellated, terrestrial fungi.</title>
        <authorList>
            <person name="Chang Y."/>
            <person name="Rochon D."/>
            <person name="Sekimoto S."/>
            <person name="Wang Y."/>
            <person name="Chovatia M."/>
            <person name="Sandor L."/>
            <person name="Salamov A."/>
            <person name="Grigoriev I.V."/>
            <person name="Stajich J.E."/>
            <person name="Spatafora J.W."/>
        </authorList>
    </citation>
    <scope>NUCLEOTIDE SEQUENCE [LARGE SCALE GENOMIC DNA]</scope>
    <source>
        <strain evidence="2">S191</strain>
    </source>
</reference>
<feature type="region of interest" description="Disordered" evidence="1">
    <location>
        <begin position="41"/>
        <end position="98"/>
    </location>
</feature>
<proteinExistence type="predicted"/>
<accession>A0A8H8DLX2</accession>
<dbReference type="Proteomes" id="UP000673691">
    <property type="component" value="Unassembled WGS sequence"/>
</dbReference>
<evidence type="ECO:0000313" key="3">
    <source>
        <dbReference type="Proteomes" id="UP000673691"/>
    </source>
</evidence>
<keyword evidence="3" id="KW-1185">Reference proteome</keyword>
<evidence type="ECO:0000313" key="2">
    <source>
        <dbReference type="EMBL" id="KAG5463145.1"/>
    </source>
</evidence>